<evidence type="ECO:0000313" key="3">
    <source>
        <dbReference type="EMBL" id="GHH53969.1"/>
    </source>
</evidence>
<dbReference type="RefSeq" id="WP_434029298.1">
    <property type="nucleotide sequence ID" value="NZ_BNBA01000014.1"/>
</dbReference>
<evidence type="ECO:0000313" key="4">
    <source>
        <dbReference type="Proteomes" id="UP000623958"/>
    </source>
</evidence>
<organism evidence="3 4">
    <name type="scientific">Xanthomonas boreopolis</name>
    <dbReference type="NCBI Taxonomy" id="86183"/>
    <lineage>
        <taxon>Bacteria</taxon>
        <taxon>Pseudomonadati</taxon>
        <taxon>Pseudomonadota</taxon>
        <taxon>Gammaproteobacteria</taxon>
        <taxon>Lysobacterales</taxon>
        <taxon>Lysobacteraceae</taxon>
        <taxon>Xanthomonas</taxon>
    </lineage>
</organism>
<comment type="caution">
    <text evidence="3">The sequence shown here is derived from an EMBL/GenBank/DDBJ whole genome shotgun (WGS) entry which is preliminary data.</text>
</comment>
<dbReference type="Gene3D" id="3.40.50.1820">
    <property type="entry name" value="alpha/beta hydrolase"/>
    <property type="match status" value="1"/>
</dbReference>
<feature type="domain" description="GPI inositol-deacylase PGAP1-like alpha/beta" evidence="2">
    <location>
        <begin position="222"/>
        <end position="278"/>
    </location>
</feature>
<dbReference type="EMBL" id="BNBA01000014">
    <property type="protein sequence ID" value="GHH53969.1"/>
    <property type="molecule type" value="Genomic_DNA"/>
</dbReference>
<sequence length="548" mass="59795">MTQNGNDHIIDASDRDEQGRPIARPRLTPSQDTRDKVCLMPPAAVIPIVFLPGIMGTNLKALDSGNSVWRPPNMDGVGSILDALAQLFAFWFKGPATRKRQLDPTNVEVDPSGSIDAEDTINEELARQRGWGSVMRSAYNPIMAQMELRLNNILKACEAMEWWDAEGQREPSDYGEQHGNPKLSEDELKQAARYRYEVWAGGYNWLQSNIQSAADIKAYIEDKILASYPEDQRAKMKVILVTHSMGGFVARALTEIHGFDKVLGVVHGAMPATGAPAFYHHVRCGYEGIESVILGRDAAEVVAVAANAPGALELTPTFDYAGGRAWLKLGDAAESMPGCALPASGDPYQEIYKNRAWYGLIPKHNEDLIEPGKLASNTQKIKSIGGSRSSFTAFDAKIDDVQAFHRQFSMKYAKPAFCHYGADTRSKTWSETRWQGRLSGLPDELQVENDDGNGRLTVTGGAGSIRLEFADPIGAGDGTVPSESGGAPGDAGVEAIFRQGDQGIGAYVRKNGNGKDKGYEHQSAYNDVRAQWATLYGIVRIAKEADWA</sequence>
<evidence type="ECO:0000259" key="2">
    <source>
        <dbReference type="Pfam" id="PF07819"/>
    </source>
</evidence>
<proteinExistence type="predicted"/>
<dbReference type="Pfam" id="PF07819">
    <property type="entry name" value="PGAP1"/>
    <property type="match status" value="1"/>
</dbReference>
<feature type="region of interest" description="Disordered" evidence="1">
    <location>
        <begin position="1"/>
        <end position="34"/>
    </location>
</feature>
<reference evidence="3" key="1">
    <citation type="journal article" date="2014" name="Int. J. Syst. Evol. Microbiol.">
        <title>Complete genome sequence of Corynebacterium casei LMG S-19264T (=DSM 44701T), isolated from a smear-ripened cheese.</title>
        <authorList>
            <consortium name="US DOE Joint Genome Institute (JGI-PGF)"/>
            <person name="Walter F."/>
            <person name="Albersmeier A."/>
            <person name="Kalinowski J."/>
            <person name="Ruckert C."/>
        </authorList>
    </citation>
    <scope>NUCLEOTIDE SEQUENCE</scope>
    <source>
        <strain evidence="3">JCM 13306</strain>
    </source>
</reference>
<reference evidence="3" key="2">
    <citation type="submission" date="2020-09" db="EMBL/GenBank/DDBJ databases">
        <authorList>
            <person name="Sun Q."/>
            <person name="Ohkuma M."/>
        </authorList>
    </citation>
    <scope>NUCLEOTIDE SEQUENCE</scope>
    <source>
        <strain evidence="3">JCM 13306</strain>
    </source>
</reference>
<evidence type="ECO:0000256" key="1">
    <source>
        <dbReference type="SAM" id="MobiDB-lite"/>
    </source>
</evidence>
<dbReference type="Proteomes" id="UP000623958">
    <property type="component" value="Unassembled WGS sequence"/>
</dbReference>
<dbReference type="InterPro" id="IPR012908">
    <property type="entry name" value="PGAP1-ab_dom-like"/>
</dbReference>
<dbReference type="SUPFAM" id="SSF53474">
    <property type="entry name" value="alpha/beta-Hydrolases"/>
    <property type="match status" value="1"/>
</dbReference>
<accession>A0A919KI84</accession>
<dbReference type="GO" id="GO:0016788">
    <property type="term" value="F:hydrolase activity, acting on ester bonds"/>
    <property type="evidence" value="ECO:0007669"/>
    <property type="project" value="InterPro"/>
</dbReference>
<dbReference type="AlphaFoldDB" id="A0A919KI84"/>
<keyword evidence="4" id="KW-1185">Reference proteome</keyword>
<feature type="compositionally biased region" description="Basic and acidic residues" evidence="1">
    <location>
        <begin position="8"/>
        <end position="19"/>
    </location>
</feature>
<gene>
    <name evidence="3" type="ORF">GCM10009090_20030</name>
</gene>
<protein>
    <recommendedName>
        <fullName evidence="2">GPI inositol-deacylase PGAP1-like alpha/beta domain-containing protein</fullName>
    </recommendedName>
</protein>
<name>A0A919KI84_9XANT</name>
<dbReference type="InterPro" id="IPR029058">
    <property type="entry name" value="AB_hydrolase_fold"/>
</dbReference>